<dbReference type="EMBL" id="BTGU01000013">
    <property type="protein sequence ID" value="GMN41592.1"/>
    <property type="molecule type" value="Genomic_DNA"/>
</dbReference>
<evidence type="ECO:0000256" key="1">
    <source>
        <dbReference type="SAM" id="MobiDB-lite"/>
    </source>
</evidence>
<feature type="compositionally biased region" description="Polar residues" evidence="1">
    <location>
        <begin position="50"/>
        <end position="69"/>
    </location>
</feature>
<comment type="caution">
    <text evidence="2">The sequence shown here is derived from an EMBL/GenBank/DDBJ whole genome shotgun (WGS) entry which is preliminary data.</text>
</comment>
<gene>
    <name evidence="2" type="ORF">TIFTF001_010817</name>
</gene>
<reference evidence="2" key="1">
    <citation type="submission" date="2023-07" db="EMBL/GenBank/DDBJ databases">
        <title>draft genome sequence of fig (Ficus carica).</title>
        <authorList>
            <person name="Takahashi T."/>
            <person name="Nishimura K."/>
        </authorList>
    </citation>
    <scope>NUCLEOTIDE SEQUENCE</scope>
</reference>
<keyword evidence="3" id="KW-1185">Reference proteome</keyword>
<feature type="compositionally biased region" description="Polar residues" evidence="1">
    <location>
        <begin position="28"/>
        <end position="41"/>
    </location>
</feature>
<feature type="region of interest" description="Disordered" evidence="1">
    <location>
        <begin position="1"/>
        <end position="81"/>
    </location>
</feature>
<name>A0AA88D4S9_FICCA</name>
<evidence type="ECO:0000313" key="2">
    <source>
        <dbReference type="EMBL" id="GMN41592.1"/>
    </source>
</evidence>
<dbReference type="AlphaFoldDB" id="A0AA88D4S9"/>
<sequence length="149" mass="16552">MSQPAWPQLALPNQRDSRPLTPARHPSRVTSGFASQATNLSEKPARISSRILSQARAQLQLQPRPSKQSDPGPRDFRAVSSAKPAQIWCQLQPRPSISSSWFTASLHSTYQPDNMIFWAEILSFDAGHGSLLKEGCAANIGRFFHQFLV</sequence>
<dbReference type="Proteomes" id="UP001187192">
    <property type="component" value="Unassembled WGS sequence"/>
</dbReference>
<accession>A0AA88D4S9</accession>
<evidence type="ECO:0000313" key="3">
    <source>
        <dbReference type="Proteomes" id="UP001187192"/>
    </source>
</evidence>
<protein>
    <submittedName>
        <fullName evidence="2">Uncharacterized protein</fullName>
    </submittedName>
</protein>
<organism evidence="2 3">
    <name type="scientific">Ficus carica</name>
    <name type="common">Common fig</name>
    <dbReference type="NCBI Taxonomy" id="3494"/>
    <lineage>
        <taxon>Eukaryota</taxon>
        <taxon>Viridiplantae</taxon>
        <taxon>Streptophyta</taxon>
        <taxon>Embryophyta</taxon>
        <taxon>Tracheophyta</taxon>
        <taxon>Spermatophyta</taxon>
        <taxon>Magnoliopsida</taxon>
        <taxon>eudicotyledons</taxon>
        <taxon>Gunneridae</taxon>
        <taxon>Pentapetalae</taxon>
        <taxon>rosids</taxon>
        <taxon>fabids</taxon>
        <taxon>Rosales</taxon>
        <taxon>Moraceae</taxon>
        <taxon>Ficeae</taxon>
        <taxon>Ficus</taxon>
    </lineage>
</organism>
<proteinExistence type="predicted"/>